<dbReference type="PANTHER" id="PTHR24331:SF0">
    <property type="entry name" value="DBX"/>
    <property type="match status" value="1"/>
</dbReference>
<keyword evidence="10" id="KW-1185">Reference proteome</keyword>
<evidence type="ECO:0000256" key="2">
    <source>
        <dbReference type="ARBA" id="ARBA00023155"/>
    </source>
</evidence>
<dbReference type="InterPro" id="IPR009057">
    <property type="entry name" value="Homeodomain-like_sf"/>
</dbReference>
<dbReference type="GO" id="GO:0000981">
    <property type="term" value="F:DNA-binding transcription factor activity, RNA polymerase II-specific"/>
    <property type="evidence" value="ECO:0007669"/>
    <property type="project" value="InterPro"/>
</dbReference>
<evidence type="ECO:0000256" key="4">
    <source>
        <dbReference type="ARBA" id="ARBA00038504"/>
    </source>
</evidence>
<evidence type="ECO:0000256" key="3">
    <source>
        <dbReference type="ARBA" id="ARBA00023242"/>
    </source>
</evidence>
<dbReference type="SUPFAM" id="SSF46689">
    <property type="entry name" value="Homeodomain-like"/>
    <property type="match status" value="1"/>
</dbReference>
<dbReference type="InterPro" id="IPR020479">
    <property type="entry name" value="HD_metazoa"/>
</dbReference>
<proteinExistence type="inferred from homology"/>
<dbReference type="Gene3D" id="1.10.10.60">
    <property type="entry name" value="Homeodomain-like"/>
    <property type="match status" value="1"/>
</dbReference>
<feature type="region of interest" description="Disordered" evidence="7">
    <location>
        <begin position="76"/>
        <end position="118"/>
    </location>
</feature>
<dbReference type="PRINTS" id="PR00024">
    <property type="entry name" value="HOMEOBOX"/>
</dbReference>
<accession>A0A820V8U9</accession>
<dbReference type="InterPro" id="IPR051662">
    <property type="entry name" value="H2.0_Homeobox_NeuralPatt"/>
</dbReference>
<dbReference type="PRINTS" id="PR00031">
    <property type="entry name" value="HTHREPRESSR"/>
</dbReference>
<gene>
    <name evidence="9" type="ORF">UJA718_LOCUS26068</name>
</gene>
<dbReference type="PROSITE" id="PS50071">
    <property type="entry name" value="HOMEOBOX_2"/>
    <property type="match status" value="1"/>
</dbReference>
<dbReference type="PANTHER" id="PTHR24331">
    <property type="entry name" value="DBX"/>
    <property type="match status" value="1"/>
</dbReference>
<feature type="compositionally biased region" description="Low complexity" evidence="7">
    <location>
        <begin position="218"/>
        <end position="260"/>
    </location>
</feature>
<dbReference type="GO" id="GO:0003677">
    <property type="term" value="F:DNA binding"/>
    <property type="evidence" value="ECO:0007669"/>
    <property type="project" value="UniProtKB-UniRule"/>
</dbReference>
<comment type="caution">
    <text evidence="9">The sequence shown here is derived from an EMBL/GenBank/DDBJ whole genome shotgun (WGS) entry which is preliminary data.</text>
</comment>
<comment type="similarity">
    <text evidence="4">Belongs to the H2.0 homeobox family.</text>
</comment>
<dbReference type="EMBL" id="CAJOBP010006635">
    <property type="protein sequence ID" value="CAF4497309.1"/>
    <property type="molecule type" value="Genomic_DNA"/>
</dbReference>
<dbReference type="CDD" id="cd00086">
    <property type="entry name" value="homeodomain"/>
    <property type="match status" value="1"/>
</dbReference>
<dbReference type="PROSITE" id="PS00027">
    <property type="entry name" value="HOMEOBOX_1"/>
    <property type="match status" value="1"/>
</dbReference>
<reference evidence="9" key="1">
    <citation type="submission" date="2021-02" db="EMBL/GenBank/DDBJ databases">
        <authorList>
            <person name="Nowell W R."/>
        </authorList>
    </citation>
    <scope>NUCLEOTIDE SEQUENCE</scope>
</reference>
<evidence type="ECO:0000259" key="8">
    <source>
        <dbReference type="PROSITE" id="PS50071"/>
    </source>
</evidence>
<evidence type="ECO:0000256" key="5">
    <source>
        <dbReference type="PROSITE-ProRule" id="PRU00108"/>
    </source>
</evidence>
<evidence type="ECO:0000313" key="10">
    <source>
        <dbReference type="Proteomes" id="UP000663873"/>
    </source>
</evidence>
<feature type="compositionally biased region" description="Low complexity" evidence="7">
    <location>
        <begin position="103"/>
        <end position="118"/>
    </location>
</feature>
<feature type="region of interest" description="Disordered" evidence="7">
    <location>
        <begin position="214"/>
        <end position="263"/>
    </location>
</feature>
<dbReference type="InterPro" id="IPR001356">
    <property type="entry name" value="HD"/>
</dbReference>
<keyword evidence="2 5" id="KW-0371">Homeobox</keyword>
<keyword evidence="1 5" id="KW-0238">DNA-binding</keyword>
<protein>
    <recommendedName>
        <fullName evidence="8">Homeobox domain-containing protein</fullName>
    </recommendedName>
</protein>
<evidence type="ECO:0000256" key="7">
    <source>
        <dbReference type="SAM" id="MobiDB-lite"/>
    </source>
</evidence>
<sequence>MMIDAACRQSSYLLPLLTNTGSSNNNKMKRNTVNDNEDKLTFTSAIGMRIIDHTKLLPPRKKLKFGVDAILGTNSDNESSFDVGNDSDDDLRHKSNQPGSYFGSNGSSSLNSSTPSLLSGTAPPNGLYIPPPPSSIFWPLGLRSKPRRGMLRRAVFSDQQRKGLEVAFLKQKYISKPERKKLAQRLGLKDSQVKIWFQNRRMKWRNTKERELLTSSSNNNNNNNNNNNTNTNNNNKNNNNNNNNNNFTDGTESTSSTKNSTNHDKNELCTLSNDCCDCQQQQNEDTITFHPTLIVNNDETNSSDVDVNDDARK</sequence>
<comment type="subcellular location">
    <subcellularLocation>
        <location evidence="5 6">Nucleus</location>
    </subcellularLocation>
</comment>
<evidence type="ECO:0000313" key="9">
    <source>
        <dbReference type="EMBL" id="CAF4497309.1"/>
    </source>
</evidence>
<dbReference type="InterPro" id="IPR017970">
    <property type="entry name" value="Homeobox_CS"/>
</dbReference>
<evidence type="ECO:0000256" key="6">
    <source>
        <dbReference type="RuleBase" id="RU000682"/>
    </source>
</evidence>
<feature type="DNA-binding region" description="Homeobox" evidence="5">
    <location>
        <begin position="149"/>
        <end position="208"/>
    </location>
</feature>
<dbReference type="Proteomes" id="UP000663873">
    <property type="component" value="Unassembled WGS sequence"/>
</dbReference>
<dbReference type="GO" id="GO:0005634">
    <property type="term" value="C:nucleus"/>
    <property type="evidence" value="ECO:0007669"/>
    <property type="project" value="UniProtKB-SubCell"/>
</dbReference>
<dbReference type="AlphaFoldDB" id="A0A820V8U9"/>
<dbReference type="InterPro" id="IPR000047">
    <property type="entry name" value="HTH_motif"/>
</dbReference>
<evidence type="ECO:0000256" key="1">
    <source>
        <dbReference type="ARBA" id="ARBA00023125"/>
    </source>
</evidence>
<dbReference type="SMART" id="SM00389">
    <property type="entry name" value="HOX"/>
    <property type="match status" value="1"/>
</dbReference>
<dbReference type="FunFam" id="1.10.10.60:FF:000769">
    <property type="match status" value="1"/>
</dbReference>
<feature type="domain" description="Homeobox" evidence="8">
    <location>
        <begin position="147"/>
        <end position="207"/>
    </location>
</feature>
<dbReference type="Pfam" id="PF00046">
    <property type="entry name" value="Homeodomain"/>
    <property type="match status" value="1"/>
</dbReference>
<organism evidence="9 10">
    <name type="scientific">Rotaria socialis</name>
    <dbReference type="NCBI Taxonomy" id="392032"/>
    <lineage>
        <taxon>Eukaryota</taxon>
        <taxon>Metazoa</taxon>
        <taxon>Spiralia</taxon>
        <taxon>Gnathifera</taxon>
        <taxon>Rotifera</taxon>
        <taxon>Eurotatoria</taxon>
        <taxon>Bdelloidea</taxon>
        <taxon>Philodinida</taxon>
        <taxon>Philodinidae</taxon>
        <taxon>Rotaria</taxon>
    </lineage>
</organism>
<name>A0A820V8U9_9BILA</name>
<keyword evidence="3 5" id="KW-0539">Nucleus</keyword>